<proteinExistence type="predicted"/>
<dbReference type="Proteomes" id="UP001227126">
    <property type="component" value="Unassembled WGS sequence"/>
</dbReference>
<gene>
    <name evidence="2" type="ORF">QO034_05330</name>
</gene>
<comment type="caution">
    <text evidence="2">The sequence shown here is derived from an EMBL/GenBank/DDBJ whole genome shotgun (WGS) entry which is preliminary data.</text>
</comment>
<reference evidence="2 3" key="1">
    <citation type="submission" date="2023-05" db="EMBL/GenBank/DDBJ databases">
        <title>Sedimentitalea sp. nov. JM2-8.</title>
        <authorList>
            <person name="Huang J."/>
        </authorList>
    </citation>
    <scope>NUCLEOTIDE SEQUENCE [LARGE SCALE GENOMIC DNA]</scope>
    <source>
        <strain evidence="2 3">JM2-8</strain>
    </source>
</reference>
<keyword evidence="1" id="KW-0812">Transmembrane</keyword>
<dbReference type="EMBL" id="JASNJE010000004">
    <property type="protein sequence ID" value="MDK3072528.1"/>
    <property type="molecule type" value="Genomic_DNA"/>
</dbReference>
<dbReference type="RefSeq" id="WP_284484466.1">
    <property type="nucleotide sequence ID" value="NZ_JASNJE010000004.1"/>
</dbReference>
<evidence type="ECO:0000256" key="1">
    <source>
        <dbReference type="SAM" id="Phobius"/>
    </source>
</evidence>
<accession>A0ABT7FBX4</accession>
<evidence type="ECO:0000313" key="2">
    <source>
        <dbReference type="EMBL" id="MDK3072528.1"/>
    </source>
</evidence>
<organism evidence="2 3">
    <name type="scientific">Sedimentitalea xiamensis</name>
    <dbReference type="NCBI Taxonomy" id="3050037"/>
    <lineage>
        <taxon>Bacteria</taxon>
        <taxon>Pseudomonadati</taxon>
        <taxon>Pseudomonadota</taxon>
        <taxon>Alphaproteobacteria</taxon>
        <taxon>Rhodobacterales</taxon>
        <taxon>Paracoccaceae</taxon>
        <taxon>Sedimentitalea</taxon>
    </lineage>
</organism>
<keyword evidence="1" id="KW-1133">Transmembrane helix</keyword>
<protein>
    <submittedName>
        <fullName evidence="2">Uncharacterized protein</fullName>
    </submittedName>
</protein>
<keyword evidence="1" id="KW-0472">Membrane</keyword>
<evidence type="ECO:0000313" key="3">
    <source>
        <dbReference type="Proteomes" id="UP001227126"/>
    </source>
</evidence>
<keyword evidence="3" id="KW-1185">Reference proteome</keyword>
<feature type="transmembrane region" description="Helical" evidence="1">
    <location>
        <begin position="50"/>
        <end position="71"/>
    </location>
</feature>
<feature type="transmembrane region" description="Helical" evidence="1">
    <location>
        <begin position="86"/>
        <end position="107"/>
    </location>
</feature>
<feature type="transmembrane region" description="Helical" evidence="1">
    <location>
        <begin position="114"/>
        <end position="131"/>
    </location>
</feature>
<sequence>MTATTFQERLARIESRRPPIPEFTPVRFAGSRRAALGRGLRGRRRTGRNLAWMGVGAVAGLLMAVLLHGATLPGSPWGPGSGHDEIVGLVGLGGVLAALPTVLLSVYMRVAKPAFFFFSVAYAVAVIGAVLV</sequence>
<name>A0ABT7FBX4_9RHOB</name>